<feature type="compositionally biased region" description="Basic and acidic residues" evidence="2">
    <location>
        <begin position="298"/>
        <end position="310"/>
    </location>
</feature>
<dbReference type="GeneID" id="101367455"/>
<dbReference type="Pfam" id="PF04419">
    <property type="entry name" value="SERF-like_N"/>
    <property type="match status" value="1"/>
</dbReference>
<dbReference type="InterPro" id="IPR007513">
    <property type="entry name" value="SERF-like_N"/>
</dbReference>
<evidence type="ECO:0000313" key="4">
    <source>
        <dbReference type="Proteomes" id="UP000245340"/>
    </source>
</evidence>
<evidence type="ECO:0000256" key="1">
    <source>
        <dbReference type="ARBA" id="ARBA00007309"/>
    </source>
</evidence>
<dbReference type="KEGG" id="oro:101367455"/>
<dbReference type="Proteomes" id="UP000245340">
    <property type="component" value="Unplaced"/>
</dbReference>
<proteinExistence type="inferred from homology"/>
<keyword evidence="4" id="KW-1185">Reference proteome</keyword>
<reference evidence="5" key="1">
    <citation type="submission" date="2025-08" db="UniProtKB">
        <authorList>
            <consortium name="RefSeq"/>
        </authorList>
    </citation>
    <scope>IDENTIFICATION</scope>
</reference>
<name>A0A2U3W3L8_ODORO</name>
<dbReference type="InParanoid" id="A0A2U3W3L8"/>
<dbReference type="PANTHER" id="PTHR13596">
    <property type="entry name" value="SMALL EDRK-RICH FACTOR 1"/>
    <property type="match status" value="1"/>
</dbReference>
<accession>A0A2U3W3L8</accession>
<gene>
    <name evidence="5" type="primary">LOC101367455</name>
</gene>
<dbReference type="InterPro" id="IPR040211">
    <property type="entry name" value="SERF1/2-like"/>
</dbReference>
<comment type="similarity">
    <text evidence="1">Belongs to the SERF family.</text>
</comment>
<organism evidence="4 5">
    <name type="scientific">Odobenus rosmarus divergens</name>
    <name type="common">Pacific walrus</name>
    <dbReference type="NCBI Taxonomy" id="9708"/>
    <lineage>
        <taxon>Eukaryota</taxon>
        <taxon>Metazoa</taxon>
        <taxon>Chordata</taxon>
        <taxon>Craniata</taxon>
        <taxon>Vertebrata</taxon>
        <taxon>Euteleostomi</taxon>
        <taxon>Mammalia</taxon>
        <taxon>Eutheria</taxon>
        <taxon>Laurasiatheria</taxon>
        <taxon>Carnivora</taxon>
        <taxon>Caniformia</taxon>
        <taxon>Pinnipedia</taxon>
        <taxon>Odobenidae</taxon>
        <taxon>Odobenus</taxon>
    </lineage>
</organism>
<protein>
    <submittedName>
        <fullName evidence="5">Uncharacterized protein LOC101367455</fullName>
    </submittedName>
</protein>
<evidence type="ECO:0000259" key="3">
    <source>
        <dbReference type="Pfam" id="PF04419"/>
    </source>
</evidence>
<feature type="compositionally biased region" description="Basic and acidic residues" evidence="2">
    <location>
        <begin position="265"/>
        <end position="277"/>
    </location>
</feature>
<feature type="domain" description="Small EDRK-rich factor-like N-terminal" evidence="3">
    <location>
        <begin position="252"/>
        <end position="285"/>
    </location>
</feature>
<feature type="region of interest" description="Disordered" evidence="2">
    <location>
        <begin position="251"/>
        <end position="310"/>
    </location>
</feature>
<evidence type="ECO:0000313" key="5">
    <source>
        <dbReference type="RefSeq" id="XP_004402620.1"/>
    </source>
</evidence>
<dbReference type="PANTHER" id="PTHR13596:SF1">
    <property type="entry name" value="SMALL EDRK-RICH FACTOR 1"/>
    <property type="match status" value="1"/>
</dbReference>
<dbReference type="RefSeq" id="XP_004402620.1">
    <property type="nucleotide sequence ID" value="XM_004402563.1"/>
</dbReference>
<sequence>MKEMSRKCFLEGESGWSISVTTTVHPLCLLDLCLHTLSVISSSMNPWGSFLEGRQKREVSWTNYRLNTIAILWIQLTLIDSFLHYQSLAPSSSVEIDPEEVDSWRLSENCLSCRLNNGLLNRPYPSRSPESVTVTLYNKRKVTDVIKLKILRWEDECGLSRCLHSVQDIATDCGTNELQVEINFQWIFPQLALQPFGAFYFSVIPFAVRGREAGWSIEKEVLATPRSVKAAVRDGTRVPFRLGYHVNVQDGGNQRELARQKNMKKSQEISKERKEDDSLTTSQRKQRDSEIMQQKRKAANEKKSMQTREK</sequence>
<evidence type="ECO:0000256" key="2">
    <source>
        <dbReference type="SAM" id="MobiDB-lite"/>
    </source>
</evidence>
<dbReference type="AlphaFoldDB" id="A0A2U3W3L8"/>